<comment type="caution">
    <text evidence="1">The sequence shown here is derived from an EMBL/GenBank/DDBJ whole genome shotgun (WGS) entry which is preliminary data.</text>
</comment>
<dbReference type="Proteomes" id="UP001139648">
    <property type="component" value="Unassembled WGS sequence"/>
</dbReference>
<name>A0A9X2GXP2_9ACTN</name>
<evidence type="ECO:0000313" key="1">
    <source>
        <dbReference type="EMBL" id="MCP2365787.1"/>
    </source>
</evidence>
<evidence type="ECO:0000313" key="2">
    <source>
        <dbReference type="Proteomes" id="UP001139648"/>
    </source>
</evidence>
<dbReference type="RefSeq" id="WP_253760321.1">
    <property type="nucleotide sequence ID" value="NZ_BAABKA010000019.1"/>
</dbReference>
<proteinExistence type="predicted"/>
<organism evidence="1 2">
    <name type="scientific">Nonomuraea thailandensis</name>
    <dbReference type="NCBI Taxonomy" id="1188745"/>
    <lineage>
        <taxon>Bacteria</taxon>
        <taxon>Bacillati</taxon>
        <taxon>Actinomycetota</taxon>
        <taxon>Actinomycetes</taxon>
        <taxon>Streptosporangiales</taxon>
        <taxon>Streptosporangiaceae</taxon>
        <taxon>Nonomuraea</taxon>
    </lineage>
</organism>
<protein>
    <submittedName>
        <fullName evidence="1">Uncharacterized protein</fullName>
    </submittedName>
</protein>
<keyword evidence="2" id="KW-1185">Reference proteome</keyword>
<gene>
    <name evidence="1" type="ORF">HD597_012891</name>
</gene>
<sequence length="75" mass="8438">MADARTRATDKRARRRSFHLNRIETAPSLMEKLEAAFGLLRAEIKNGDPAKAQQIGLEAIDYLISASDRIPRRTS</sequence>
<reference evidence="1" key="1">
    <citation type="submission" date="2022-06" db="EMBL/GenBank/DDBJ databases">
        <title>Sequencing the genomes of 1000 actinobacteria strains.</title>
        <authorList>
            <person name="Klenk H.-P."/>
        </authorList>
    </citation>
    <scope>NUCLEOTIDE SEQUENCE</scope>
    <source>
        <strain evidence="1">DSM 46694</strain>
    </source>
</reference>
<dbReference type="EMBL" id="JAMZEB010000004">
    <property type="protein sequence ID" value="MCP2365787.1"/>
    <property type="molecule type" value="Genomic_DNA"/>
</dbReference>
<accession>A0A9X2GXP2</accession>
<dbReference type="AlphaFoldDB" id="A0A9X2GXP2"/>